<accession>V6THA2</accession>
<dbReference type="InterPro" id="IPR050145">
    <property type="entry name" value="Centrin_CML-like"/>
</dbReference>
<feature type="domain" description="EF-hand" evidence="3">
    <location>
        <begin position="1"/>
        <end position="35"/>
    </location>
</feature>
<dbReference type="SUPFAM" id="SSF47473">
    <property type="entry name" value="EF-hand"/>
    <property type="match status" value="1"/>
</dbReference>
<evidence type="ECO:0000259" key="3">
    <source>
        <dbReference type="PROSITE" id="PS50222"/>
    </source>
</evidence>
<dbReference type="GO" id="GO:0005509">
    <property type="term" value="F:calcium ion binding"/>
    <property type="evidence" value="ECO:0007669"/>
    <property type="project" value="InterPro"/>
</dbReference>
<dbReference type="VEuPathDB" id="GiardiaDB:GL50581_193"/>
<dbReference type="AlphaFoldDB" id="V6THA2"/>
<dbReference type="Gene3D" id="1.10.238.10">
    <property type="entry name" value="EF-hand"/>
    <property type="match status" value="1"/>
</dbReference>
<dbReference type="InterPro" id="IPR011992">
    <property type="entry name" value="EF-hand-dom_pair"/>
</dbReference>
<dbReference type="SMART" id="SM00054">
    <property type="entry name" value="EFh"/>
    <property type="match status" value="3"/>
</dbReference>
<dbReference type="Pfam" id="PF13833">
    <property type="entry name" value="EF-hand_8"/>
    <property type="match status" value="1"/>
</dbReference>
<evidence type="ECO:0000256" key="2">
    <source>
        <dbReference type="ARBA" id="ARBA00022837"/>
    </source>
</evidence>
<dbReference type="VEuPathDB" id="GiardiaDB:DHA2_13231"/>
<dbReference type="FunFam" id="1.10.238.10:FF:000178">
    <property type="entry name" value="Calmodulin-2 A"/>
    <property type="match status" value="1"/>
</dbReference>
<dbReference type="Pfam" id="PF13499">
    <property type="entry name" value="EF-hand_7"/>
    <property type="match status" value="1"/>
</dbReference>
<name>V6THA2_GIAIN</name>
<dbReference type="Proteomes" id="UP000018320">
    <property type="component" value="Unassembled WGS sequence"/>
</dbReference>
<gene>
    <name evidence="4" type="ORF">DHA2_13231</name>
</gene>
<dbReference type="VEuPathDB" id="GiardiaDB:GL50803_0013231"/>
<protein>
    <submittedName>
        <fullName evidence="4">Calmodulin</fullName>
    </submittedName>
</protein>
<evidence type="ECO:0000313" key="4">
    <source>
        <dbReference type="EMBL" id="ESU38141.1"/>
    </source>
</evidence>
<comment type="caution">
    <text evidence="4">The sequence shown here is derived from an EMBL/GenBank/DDBJ whole genome shotgun (WGS) entry which is preliminary data.</text>
</comment>
<dbReference type="PROSITE" id="PS00018">
    <property type="entry name" value="EF_HAND_1"/>
    <property type="match status" value="3"/>
</dbReference>
<dbReference type="PROSITE" id="PS50222">
    <property type="entry name" value="EF_HAND_2"/>
    <property type="match status" value="2"/>
</dbReference>
<dbReference type="VEuPathDB" id="GiardiaDB:QR46_2863"/>
<feature type="domain" description="EF-hand" evidence="3">
    <location>
        <begin position="36"/>
        <end position="71"/>
    </location>
</feature>
<dbReference type="PANTHER" id="PTHR23050">
    <property type="entry name" value="CALCIUM BINDING PROTEIN"/>
    <property type="match status" value="1"/>
</dbReference>
<keyword evidence="1" id="KW-0677">Repeat</keyword>
<reference evidence="4 5" key="2">
    <citation type="journal article" date="2013" name="Genome Biol. Evol.">
        <title>Genome sequencing of Giardia lamblia genotypes A2 and B isolates (DH and GS) and comparative analysis with the genomes of genotypes A1 and E (WB and Pig).</title>
        <authorList>
            <person name="Adam R.D."/>
            <person name="Dahlstrom E.W."/>
            <person name="Martens C.A."/>
            <person name="Bruno D.P."/>
            <person name="Barbian K.D."/>
            <person name="Ricklefs S.M."/>
            <person name="Hernandez M.M."/>
            <person name="Narla N.P."/>
            <person name="Patel R.B."/>
            <person name="Porcella S.F."/>
            <person name="Nash T.E."/>
        </authorList>
    </citation>
    <scope>NUCLEOTIDE SEQUENCE [LARGE SCALE GENOMIC DNA]</scope>
    <source>
        <strain evidence="4 5">DH</strain>
    </source>
</reference>
<dbReference type="EMBL" id="AHGT01000016">
    <property type="protein sequence ID" value="ESU38141.1"/>
    <property type="molecule type" value="Genomic_DNA"/>
</dbReference>
<evidence type="ECO:0000256" key="1">
    <source>
        <dbReference type="ARBA" id="ARBA00022737"/>
    </source>
</evidence>
<dbReference type="InterPro" id="IPR018247">
    <property type="entry name" value="EF_Hand_1_Ca_BS"/>
</dbReference>
<reference evidence="5" key="1">
    <citation type="submission" date="2012-02" db="EMBL/GenBank/DDBJ databases">
        <title>Genome sequencing of Giardia lamblia Genotypes A2 and B isolates (DH and GS) and comparative analysis with the genomes of Genotypes A1 and E (WB and Pig).</title>
        <authorList>
            <person name="Adam R."/>
            <person name="Dahlstrom E."/>
            <person name="Martens C."/>
            <person name="Bruno D."/>
            <person name="Barbian K."/>
            <person name="Porcella S.F."/>
            <person name="Nash T."/>
        </authorList>
    </citation>
    <scope>NUCLEOTIDE SEQUENCE</scope>
    <source>
        <strain evidence="5">DH</strain>
    </source>
</reference>
<feature type="non-terminal residue" evidence="4">
    <location>
        <position position="1"/>
    </location>
</feature>
<sequence>VNKMAAEAFCAFDKDGSGYLTLQELCEALESIGCDVTMDRAESLLSIIDANNDGKVQLCEFEQLMYILQHADLACDESVLFYATDLDRSGSIGTNELHSILTKIGIDCSQRRVEQLMGRICSGEMNYVEFMRLMTTVRQCLRLHSQPKTPNTTHEYA</sequence>
<proteinExistence type="predicted"/>
<evidence type="ECO:0000313" key="5">
    <source>
        <dbReference type="Proteomes" id="UP000018320"/>
    </source>
</evidence>
<organism evidence="4 5">
    <name type="scientific">Giardia intestinalis</name>
    <name type="common">Giardia lamblia</name>
    <dbReference type="NCBI Taxonomy" id="5741"/>
    <lineage>
        <taxon>Eukaryota</taxon>
        <taxon>Metamonada</taxon>
        <taxon>Diplomonadida</taxon>
        <taxon>Hexamitidae</taxon>
        <taxon>Giardiinae</taxon>
        <taxon>Giardia</taxon>
    </lineage>
</organism>
<keyword evidence="2" id="KW-0106">Calcium</keyword>
<dbReference type="GO" id="GO:0043226">
    <property type="term" value="C:organelle"/>
    <property type="evidence" value="ECO:0007669"/>
    <property type="project" value="UniProtKB-ARBA"/>
</dbReference>
<dbReference type="InterPro" id="IPR002048">
    <property type="entry name" value="EF_hand_dom"/>
</dbReference>